<feature type="region of interest" description="Disordered" evidence="1">
    <location>
        <begin position="1"/>
        <end position="37"/>
    </location>
</feature>
<feature type="region of interest" description="Disordered" evidence="1">
    <location>
        <begin position="141"/>
        <end position="172"/>
    </location>
</feature>
<gene>
    <name evidence="2" type="ORF">NDU88_008256</name>
</gene>
<dbReference type="EMBL" id="JANPWB010000003">
    <property type="protein sequence ID" value="KAJ1204479.1"/>
    <property type="molecule type" value="Genomic_DNA"/>
</dbReference>
<protein>
    <submittedName>
        <fullName evidence="2">Uncharacterized protein</fullName>
    </submittedName>
</protein>
<name>A0AAV7VUH8_PLEWA</name>
<sequence>MALDWRWGGQRRRETRNGRERDHAHREDKNNKVTTRQYRNGQLPTHKQSCSILARGIGAQYFLLPACRSREPVPHETRSANVPCGMNLVIFKKRGALVGSCDEGASLLYVARVLSLLLINLQQIYLRFGQNLLYIGGDERKETTHTTNPKTGLEELSTRHEQRSESKPSLNN</sequence>
<evidence type="ECO:0000256" key="1">
    <source>
        <dbReference type="SAM" id="MobiDB-lite"/>
    </source>
</evidence>
<proteinExistence type="predicted"/>
<dbReference type="Proteomes" id="UP001066276">
    <property type="component" value="Chromosome 2_1"/>
</dbReference>
<feature type="compositionally biased region" description="Basic and acidic residues" evidence="1">
    <location>
        <begin position="11"/>
        <end position="31"/>
    </location>
</feature>
<organism evidence="2 3">
    <name type="scientific">Pleurodeles waltl</name>
    <name type="common">Iberian ribbed newt</name>
    <dbReference type="NCBI Taxonomy" id="8319"/>
    <lineage>
        <taxon>Eukaryota</taxon>
        <taxon>Metazoa</taxon>
        <taxon>Chordata</taxon>
        <taxon>Craniata</taxon>
        <taxon>Vertebrata</taxon>
        <taxon>Euteleostomi</taxon>
        <taxon>Amphibia</taxon>
        <taxon>Batrachia</taxon>
        <taxon>Caudata</taxon>
        <taxon>Salamandroidea</taxon>
        <taxon>Salamandridae</taxon>
        <taxon>Pleurodelinae</taxon>
        <taxon>Pleurodeles</taxon>
    </lineage>
</organism>
<keyword evidence="3" id="KW-1185">Reference proteome</keyword>
<evidence type="ECO:0000313" key="3">
    <source>
        <dbReference type="Proteomes" id="UP001066276"/>
    </source>
</evidence>
<comment type="caution">
    <text evidence="2">The sequence shown here is derived from an EMBL/GenBank/DDBJ whole genome shotgun (WGS) entry which is preliminary data.</text>
</comment>
<accession>A0AAV7VUH8</accession>
<feature type="compositionally biased region" description="Basic and acidic residues" evidence="1">
    <location>
        <begin position="152"/>
        <end position="166"/>
    </location>
</feature>
<dbReference type="AlphaFoldDB" id="A0AAV7VUH8"/>
<reference evidence="2" key="1">
    <citation type="journal article" date="2022" name="bioRxiv">
        <title>Sequencing and chromosome-scale assembly of the giantPleurodeles waltlgenome.</title>
        <authorList>
            <person name="Brown T."/>
            <person name="Elewa A."/>
            <person name="Iarovenko S."/>
            <person name="Subramanian E."/>
            <person name="Araus A.J."/>
            <person name="Petzold A."/>
            <person name="Susuki M."/>
            <person name="Suzuki K.-i.T."/>
            <person name="Hayashi T."/>
            <person name="Toyoda A."/>
            <person name="Oliveira C."/>
            <person name="Osipova E."/>
            <person name="Leigh N.D."/>
            <person name="Simon A."/>
            <person name="Yun M.H."/>
        </authorList>
    </citation>
    <scope>NUCLEOTIDE SEQUENCE</scope>
    <source>
        <strain evidence="2">20211129_DDA</strain>
        <tissue evidence="2">Liver</tissue>
    </source>
</reference>
<evidence type="ECO:0000313" key="2">
    <source>
        <dbReference type="EMBL" id="KAJ1204479.1"/>
    </source>
</evidence>